<keyword evidence="1" id="KW-1133">Transmembrane helix</keyword>
<name>A0A1E4S825_CYBJN</name>
<accession>A0A1E4S825</accession>
<dbReference type="AlphaFoldDB" id="A0A1E4S825"/>
<organism evidence="2 3">
    <name type="scientific">Cyberlindnera jadinii (strain ATCC 18201 / CBS 1600 / BCRC 20928 / JCM 3617 / NBRC 0987 / NRRL Y-1542)</name>
    <name type="common">Torula yeast</name>
    <name type="synonym">Candida utilis</name>
    <dbReference type="NCBI Taxonomy" id="983966"/>
    <lineage>
        <taxon>Eukaryota</taxon>
        <taxon>Fungi</taxon>
        <taxon>Dikarya</taxon>
        <taxon>Ascomycota</taxon>
        <taxon>Saccharomycotina</taxon>
        <taxon>Saccharomycetes</taxon>
        <taxon>Phaffomycetales</taxon>
        <taxon>Phaffomycetaceae</taxon>
        <taxon>Cyberlindnera</taxon>
    </lineage>
</organism>
<dbReference type="EMBL" id="KV453926">
    <property type="protein sequence ID" value="ODV75661.1"/>
    <property type="molecule type" value="Genomic_DNA"/>
</dbReference>
<sequence>MNLVSMVFSIESITGLIPDMNWLSIFTLMELSVSFNFVITFFSNETTSKERSLTLVS</sequence>
<reference evidence="2 3" key="1">
    <citation type="journal article" date="2016" name="Proc. Natl. Acad. Sci. U.S.A.">
        <title>Comparative genomics of biotechnologically important yeasts.</title>
        <authorList>
            <person name="Riley R."/>
            <person name="Haridas S."/>
            <person name="Wolfe K.H."/>
            <person name="Lopes M.R."/>
            <person name="Hittinger C.T."/>
            <person name="Goeker M."/>
            <person name="Salamov A.A."/>
            <person name="Wisecaver J.H."/>
            <person name="Long T.M."/>
            <person name="Calvey C.H."/>
            <person name="Aerts A.L."/>
            <person name="Barry K.W."/>
            <person name="Choi C."/>
            <person name="Clum A."/>
            <person name="Coughlan A.Y."/>
            <person name="Deshpande S."/>
            <person name="Douglass A.P."/>
            <person name="Hanson S.J."/>
            <person name="Klenk H.-P."/>
            <person name="LaButti K.M."/>
            <person name="Lapidus A."/>
            <person name="Lindquist E.A."/>
            <person name="Lipzen A.M."/>
            <person name="Meier-Kolthoff J.P."/>
            <person name="Ohm R.A."/>
            <person name="Otillar R.P."/>
            <person name="Pangilinan J.L."/>
            <person name="Peng Y."/>
            <person name="Rokas A."/>
            <person name="Rosa C.A."/>
            <person name="Scheuner C."/>
            <person name="Sibirny A.A."/>
            <person name="Slot J.C."/>
            <person name="Stielow J.B."/>
            <person name="Sun H."/>
            <person name="Kurtzman C.P."/>
            <person name="Blackwell M."/>
            <person name="Grigoriev I.V."/>
            <person name="Jeffries T.W."/>
        </authorList>
    </citation>
    <scope>NUCLEOTIDE SEQUENCE [LARGE SCALE GENOMIC DNA]</scope>
    <source>
        <strain evidence="3">ATCC 18201 / CBS 1600 / BCRC 20928 / JCM 3617 / NBRC 0987 / NRRL Y-1542</strain>
    </source>
</reference>
<keyword evidence="3" id="KW-1185">Reference proteome</keyword>
<feature type="transmembrane region" description="Helical" evidence="1">
    <location>
        <begin position="20"/>
        <end position="42"/>
    </location>
</feature>
<evidence type="ECO:0000256" key="1">
    <source>
        <dbReference type="SAM" id="Phobius"/>
    </source>
</evidence>
<dbReference type="Proteomes" id="UP000094389">
    <property type="component" value="Unassembled WGS sequence"/>
</dbReference>
<gene>
    <name evidence="2" type="ORF">CYBJADRAFT_51318</name>
</gene>
<protein>
    <submittedName>
        <fullName evidence="2">Uncharacterized protein</fullName>
    </submittedName>
</protein>
<keyword evidence="1" id="KW-0472">Membrane</keyword>
<dbReference type="GeneID" id="30992144"/>
<evidence type="ECO:0000313" key="3">
    <source>
        <dbReference type="Proteomes" id="UP000094389"/>
    </source>
</evidence>
<keyword evidence="1" id="KW-0812">Transmembrane</keyword>
<proteinExistence type="predicted"/>
<dbReference type="RefSeq" id="XP_020072700.1">
    <property type="nucleotide sequence ID" value="XM_020217748.1"/>
</dbReference>
<evidence type="ECO:0000313" key="2">
    <source>
        <dbReference type="EMBL" id="ODV75661.1"/>
    </source>
</evidence>